<keyword evidence="2" id="KW-0040">ANK repeat</keyword>
<accession>A0ABR1RSF9</accession>
<dbReference type="PANTHER" id="PTHR10039:SF16">
    <property type="entry name" value="GPI INOSITOL-DEACYLASE"/>
    <property type="match status" value="1"/>
</dbReference>
<proteinExistence type="predicted"/>
<dbReference type="Proteomes" id="UP001396898">
    <property type="component" value="Unassembled WGS sequence"/>
</dbReference>
<feature type="repeat" description="ANK" evidence="2">
    <location>
        <begin position="746"/>
        <end position="778"/>
    </location>
</feature>
<evidence type="ECO:0000313" key="6">
    <source>
        <dbReference type="Proteomes" id="UP001396898"/>
    </source>
</evidence>
<dbReference type="SMART" id="SM00248">
    <property type="entry name" value="ANK"/>
    <property type="match status" value="3"/>
</dbReference>
<dbReference type="InterPro" id="IPR007111">
    <property type="entry name" value="NACHT_NTPase"/>
</dbReference>
<dbReference type="SUPFAM" id="SSF48403">
    <property type="entry name" value="Ankyrin repeat"/>
    <property type="match status" value="1"/>
</dbReference>
<evidence type="ECO:0000256" key="2">
    <source>
        <dbReference type="PROSITE-ProRule" id="PRU00023"/>
    </source>
</evidence>
<feature type="repeat" description="ANK" evidence="2">
    <location>
        <begin position="713"/>
        <end position="745"/>
    </location>
</feature>
<dbReference type="InterPro" id="IPR027417">
    <property type="entry name" value="P-loop_NTPase"/>
</dbReference>
<feature type="region of interest" description="Disordered" evidence="3">
    <location>
        <begin position="774"/>
        <end position="812"/>
    </location>
</feature>
<dbReference type="EMBL" id="JAQQWI010000010">
    <property type="protein sequence ID" value="KAK8017904.1"/>
    <property type="molecule type" value="Genomic_DNA"/>
</dbReference>
<dbReference type="InterPro" id="IPR054471">
    <property type="entry name" value="GPIID_WHD"/>
</dbReference>
<organism evidence="5 6">
    <name type="scientific">Apiospora marii</name>
    <dbReference type="NCBI Taxonomy" id="335849"/>
    <lineage>
        <taxon>Eukaryota</taxon>
        <taxon>Fungi</taxon>
        <taxon>Dikarya</taxon>
        <taxon>Ascomycota</taxon>
        <taxon>Pezizomycotina</taxon>
        <taxon>Sordariomycetes</taxon>
        <taxon>Xylariomycetidae</taxon>
        <taxon>Amphisphaeriales</taxon>
        <taxon>Apiosporaceae</taxon>
        <taxon>Apiospora</taxon>
    </lineage>
</organism>
<dbReference type="InterPro" id="IPR036770">
    <property type="entry name" value="Ankyrin_rpt-contain_sf"/>
</dbReference>
<comment type="caution">
    <text evidence="5">The sequence shown here is derived from an EMBL/GenBank/DDBJ whole genome shotgun (WGS) entry which is preliminary data.</text>
</comment>
<dbReference type="PROSITE" id="PS50297">
    <property type="entry name" value="ANK_REP_REGION"/>
    <property type="match status" value="3"/>
</dbReference>
<feature type="domain" description="NACHT" evidence="4">
    <location>
        <begin position="236"/>
        <end position="388"/>
    </location>
</feature>
<evidence type="ECO:0000256" key="3">
    <source>
        <dbReference type="SAM" id="MobiDB-lite"/>
    </source>
</evidence>
<gene>
    <name evidence="5" type="ORF">PG991_007094</name>
</gene>
<evidence type="ECO:0000259" key="4">
    <source>
        <dbReference type="PROSITE" id="PS50837"/>
    </source>
</evidence>
<dbReference type="Pfam" id="PF12796">
    <property type="entry name" value="Ank_2"/>
    <property type="match status" value="1"/>
</dbReference>
<keyword evidence="1" id="KW-0677">Repeat</keyword>
<feature type="repeat" description="ANK" evidence="2">
    <location>
        <begin position="679"/>
        <end position="711"/>
    </location>
</feature>
<protein>
    <recommendedName>
        <fullName evidence="4">NACHT domain-containing protein</fullName>
    </recommendedName>
</protein>
<dbReference type="SUPFAM" id="SSF52540">
    <property type="entry name" value="P-loop containing nucleoside triphosphate hydrolases"/>
    <property type="match status" value="1"/>
</dbReference>
<dbReference type="Pfam" id="PF24883">
    <property type="entry name" value="NPHP3_N"/>
    <property type="match status" value="1"/>
</dbReference>
<dbReference type="PANTHER" id="PTHR10039">
    <property type="entry name" value="AMELOGENIN"/>
    <property type="match status" value="1"/>
</dbReference>
<dbReference type="Pfam" id="PF22939">
    <property type="entry name" value="WHD_GPIID"/>
    <property type="match status" value="1"/>
</dbReference>
<sequence>MDPLTITTGIVTLMQATTAIISLCYDFRAALDDIPWSLTRLVEELKGLRNILEALDELAMGWNRESRPTHQAALETCLNPNSGPLCICLRELNALEATLKLSGLAGVTGKRRVAAIKVISWRLKDKDAKECLDRIERCKSALSLALAGDEAKMTIKLHELTSSVRETSLEIDRKLTIVANKVFQSDFDHEHEAILNWLSSCDPQENHESANSIHLKGTNSWVFNTAEFQQWYRQGDVLWISGFPGAGKTILLSRIVSKLLNQCQEDKSPEAVAYFYCDFRKKEFQCARSVVGSLISQLCSHMYLPDELALSYRDSHVGGRKQPPTWEALKNAVICFSNDRRILFLIDALDECDQRGDILGFFSRLREKKTRFGVLITSRNDVDIEDELQSVPHLQLEARRTEVDTDIKHYIDQRTETDRNLKCLAATIKGEIKTSLYERAAGMFRWAQCQLDVLSQLRTTKAIRKNLAELPKGLFQTYERILKKQNAEDTILLRKILLWVAFAALPLKIRELHEAIAVDTDMTRLEEVEESRLNNPKDIFALGGSLLTVSESGVIKLAHLSVKDYLLSTEIKNNSEVSTFAMDLMGANEELARCSFAYLSLDSLSDGPSSTQDDWERRRAQHPLINYVAKAWTYHLRAAALTPQLHHTLSEFFTAGPRFMSWIQVLNSNWIFQWDEYPRHATPLYYAASFGLKEIVEGLVRGGANVDDAGSRFGGTALHGATLREHVDIMRVLLRAGADPSKADNNLVTPLHTAVRIGNPEVLKLLLDHGASKEAADSLGETPRLGGEGGRRDWKLDGGGGTGATKWAKRSS</sequence>
<dbReference type="PROSITE" id="PS50088">
    <property type="entry name" value="ANK_REPEAT"/>
    <property type="match status" value="3"/>
</dbReference>
<name>A0ABR1RSF9_9PEZI</name>
<keyword evidence="6" id="KW-1185">Reference proteome</keyword>
<dbReference type="InterPro" id="IPR056884">
    <property type="entry name" value="NPHP3-like_N"/>
</dbReference>
<dbReference type="Gene3D" id="3.40.50.300">
    <property type="entry name" value="P-loop containing nucleotide triphosphate hydrolases"/>
    <property type="match status" value="1"/>
</dbReference>
<dbReference type="Gene3D" id="1.25.40.20">
    <property type="entry name" value="Ankyrin repeat-containing domain"/>
    <property type="match status" value="2"/>
</dbReference>
<evidence type="ECO:0000256" key="1">
    <source>
        <dbReference type="ARBA" id="ARBA00022737"/>
    </source>
</evidence>
<dbReference type="PROSITE" id="PS50837">
    <property type="entry name" value="NACHT"/>
    <property type="match status" value="1"/>
</dbReference>
<evidence type="ECO:0000313" key="5">
    <source>
        <dbReference type="EMBL" id="KAK8017904.1"/>
    </source>
</evidence>
<dbReference type="InterPro" id="IPR002110">
    <property type="entry name" value="Ankyrin_rpt"/>
</dbReference>
<reference evidence="5 6" key="1">
    <citation type="submission" date="2023-01" db="EMBL/GenBank/DDBJ databases">
        <title>Analysis of 21 Apiospora genomes using comparative genomics revels a genus with tremendous synthesis potential of carbohydrate active enzymes and secondary metabolites.</title>
        <authorList>
            <person name="Sorensen T."/>
        </authorList>
    </citation>
    <scope>NUCLEOTIDE SEQUENCE [LARGE SCALE GENOMIC DNA]</scope>
    <source>
        <strain evidence="5 6">CBS 20057</strain>
    </source>
</reference>